<keyword evidence="3" id="KW-1185">Reference proteome</keyword>
<dbReference type="Proteomes" id="UP000282028">
    <property type="component" value="Unassembled WGS sequence"/>
</dbReference>
<proteinExistence type="predicted"/>
<dbReference type="InterPro" id="IPR024617">
    <property type="entry name" value="DUF3870"/>
</dbReference>
<evidence type="ECO:0000259" key="1">
    <source>
        <dbReference type="Pfam" id="PF12986"/>
    </source>
</evidence>
<accession>A0A3M8BYB7</accession>
<dbReference type="AlphaFoldDB" id="A0A3M8BYB7"/>
<dbReference type="EMBL" id="RHHR01000044">
    <property type="protein sequence ID" value="RNB68440.1"/>
    <property type="molecule type" value="Genomic_DNA"/>
</dbReference>
<evidence type="ECO:0000313" key="3">
    <source>
        <dbReference type="Proteomes" id="UP000282028"/>
    </source>
</evidence>
<evidence type="ECO:0000313" key="2">
    <source>
        <dbReference type="EMBL" id="RNB68440.1"/>
    </source>
</evidence>
<protein>
    <submittedName>
        <fullName evidence="2">DUF3870 domain-containing protein</fullName>
    </submittedName>
</protein>
<reference evidence="2 3" key="1">
    <citation type="submission" date="2018-10" db="EMBL/GenBank/DDBJ databases">
        <title>Phylogenomics of Brevibacillus.</title>
        <authorList>
            <person name="Dunlap C."/>
        </authorList>
    </citation>
    <scope>NUCLEOTIDE SEQUENCE [LARGE SCALE GENOMIC DNA]</scope>
    <source>
        <strain evidence="2 3">JCM 12215</strain>
    </source>
</reference>
<dbReference type="Pfam" id="PF12986">
    <property type="entry name" value="DUF3870"/>
    <property type="match status" value="1"/>
</dbReference>
<feature type="domain" description="DUF3870" evidence="1">
    <location>
        <begin position="13"/>
        <end position="103"/>
    </location>
</feature>
<dbReference type="OrthoDB" id="1682751at2"/>
<organism evidence="2 3">
    <name type="scientific">Brevibacillus invocatus</name>
    <dbReference type="NCBI Taxonomy" id="173959"/>
    <lineage>
        <taxon>Bacteria</taxon>
        <taxon>Bacillati</taxon>
        <taxon>Bacillota</taxon>
        <taxon>Bacilli</taxon>
        <taxon>Bacillales</taxon>
        <taxon>Paenibacillaceae</taxon>
        <taxon>Brevibacillus</taxon>
    </lineage>
</organism>
<sequence length="110" mass="11927">MEGWAQKNTVLTAGFAQIPKGTTLYEVSTIVGCVLIIDADHDLICDASFTFVMEKTSEFLVALLVGKSIANGMKEITPVVQERFLGPGQGAVLQAIRAAVDRYHEKKNLS</sequence>
<gene>
    <name evidence="2" type="ORF">EDM52_20130</name>
</gene>
<name>A0A3M8BYB7_9BACL</name>
<comment type="caution">
    <text evidence="2">The sequence shown here is derived from an EMBL/GenBank/DDBJ whole genome shotgun (WGS) entry which is preliminary data.</text>
</comment>
<dbReference type="RefSeq" id="WP_122910740.1">
    <property type="nucleotide sequence ID" value="NZ_CBCSBE010000014.1"/>
</dbReference>